<keyword evidence="7 9" id="KW-0811">Translocation</keyword>
<dbReference type="HAMAP" id="MF_01463_B">
    <property type="entry name" value="SecD_B"/>
    <property type="match status" value="1"/>
</dbReference>
<evidence type="ECO:0000256" key="1">
    <source>
        <dbReference type="ARBA" id="ARBA00004651"/>
    </source>
</evidence>
<dbReference type="eggNOG" id="COG0342">
    <property type="taxonomic scope" value="Bacteria"/>
</dbReference>
<dbReference type="Proteomes" id="UP000008467">
    <property type="component" value="Chromosome"/>
</dbReference>
<keyword evidence="8 9" id="KW-0472">Membrane</keyword>
<dbReference type="Pfam" id="PF02355">
    <property type="entry name" value="SecD_SecF_C"/>
    <property type="match status" value="2"/>
</dbReference>
<organism evidence="13 14">
    <name type="scientific">Cellulosilyticum lentocellum (strain ATCC 49066 / DSM 5427 / NCIMB 11756 / RHM5)</name>
    <name type="common">Clostridium lentocellum</name>
    <dbReference type="NCBI Taxonomy" id="642492"/>
    <lineage>
        <taxon>Bacteria</taxon>
        <taxon>Bacillati</taxon>
        <taxon>Bacillota</taxon>
        <taxon>Clostridia</taxon>
        <taxon>Lachnospirales</taxon>
        <taxon>Cellulosilyticaceae</taxon>
        <taxon>Cellulosilyticum</taxon>
    </lineage>
</organism>
<keyword evidence="6 9" id="KW-1133">Transmembrane helix</keyword>
<evidence type="ECO:0000256" key="2">
    <source>
        <dbReference type="ARBA" id="ARBA00022448"/>
    </source>
</evidence>
<evidence type="ECO:0000256" key="3">
    <source>
        <dbReference type="ARBA" id="ARBA00022475"/>
    </source>
</evidence>
<dbReference type="GO" id="GO:0006605">
    <property type="term" value="P:protein targeting"/>
    <property type="evidence" value="ECO:0007669"/>
    <property type="project" value="UniProtKB-UniRule"/>
</dbReference>
<dbReference type="Gene3D" id="3.30.1360.200">
    <property type="match status" value="1"/>
</dbReference>
<comment type="subunit">
    <text evidence="9">Forms a complex with SecF. Part of the essential Sec protein translocation apparatus which comprises SecA, SecYEG and auxiliary proteins SecDF. Other proteins may also be involved.</text>
</comment>
<dbReference type="GO" id="GO:0065002">
    <property type="term" value="P:intracellular protein transmembrane transport"/>
    <property type="evidence" value="ECO:0007669"/>
    <property type="project" value="UniProtKB-UniRule"/>
</dbReference>
<dbReference type="InterPro" id="IPR022645">
    <property type="entry name" value="SecD/SecF_bac"/>
</dbReference>
<feature type="transmembrane region" description="Helical" evidence="9">
    <location>
        <begin position="660"/>
        <end position="678"/>
    </location>
</feature>
<dbReference type="PRINTS" id="PR01755">
    <property type="entry name" value="SECFTRNLCASE"/>
</dbReference>
<feature type="domain" description="Protein export membrane protein SecD/SecF C-terminal" evidence="11">
    <location>
        <begin position="529"/>
        <end position="712"/>
    </location>
</feature>
<dbReference type="InterPro" id="IPR048634">
    <property type="entry name" value="SecD_SecF_C"/>
</dbReference>
<dbReference type="GO" id="GO:0015450">
    <property type="term" value="F:protein-transporting ATPase activity"/>
    <property type="evidence" value="ECO:0007669"/>
    <property type="project" value="InterPro"/>
</dbReference>
<keyword evidence="4 9" id="KW-0812">Transmembrane</keyword>
<dbReference type="NCBIfam" id="TIGR00916">
    <property type="entry name" value="2A0604s01"/>
    <property type="match status" value="1"/>
</dbReference>
<name>F2JSC5_CELLD</name>
<feature type="domain" description="Protein export membrane protein SecD/SecF C-terminal" evidence="11">
    <location>
        <begin position="226"/>
        <end position="398"/>
    </location>
</feature>
<evidence type="ECO:0000313" key="14">
    <source>
        <dbReference type="Proteomes" id="UP000008467"/>
    </source>
</evidence>
<dbReference type="InterPro" id="IPR005791">
    <property type="entry name" value="SecD"/>
</dbReference>
<comment type="function">
    <text evidence="9">Part of the Sec protein translocase complex. Interacts with the SecYEG preprotein conducting channel. SecDF uses the proton motive force (PMF) to complete protein translocation after the ATP-dependent function of SecA.</text>
</comment>
<protein>
    <recommendedName>
        <fullName evidence="9 10">Multifunctional fusion protein</fullName>
    </recommendedName>
    <domain>
        <recommendedName>
            <fullName evidence="9">Protein translocase subunit SecD</fullName>
        </recommendedName>
    </domain>
    <domain>
        <recommendedName>
            <fullName evidence="10">Protein-export membrane protein SecF</fullName>
        </recommendedName>
    </domain>
</protein>
<dbReference type="GO" id="GO:0043952">
    <property type="term" value="P:protein transport by the Sec complex"/>
    <property type="evidence" value="ECO:0007669"/>
    <property type="project" value="UniProtKB-UniRule"/>
</dbReference>
<feature type="transmembrane region" description="Helical" evidence="9">
    <location>
        <begin position="338"/>
        <end position="363"/>
    </location>
</feature>
<evidence type="ECO:0000256" key="7">
    <source>
        <dbReference type="ARBA" id="ARBA00023010"/>
    </source>
</evidence>
<dbReference type="NCBIfam" id="TIGR01129">
    <property type="entry name" value="secD"/>
    <property type="match status" value="1"/>
</dbReference>
<dbReference type="HOGENOM" id="CLU_007894_3_0_9"/>
<comment type="caution">
    <text evidence="9">Lacks conserved residue(s) required for the propagation of feature annotation.</text>
</comment>
<reference evidence="13 14" key="1">
    <citation type="journal article" date="2011" name="J. Bacteriol.">
        <title>Complete genome sequence of the cellulose-degrading bacterium Cellulosilyticum lentocellum.</title>
        <authorList>
            <consortium name="US DOE Joint Genome Institute"/>
            <person name="Miller D.A."/>
            <person name="Suen G."/>
            <person name="Bruce D."/>
            <person name="Copeland A."/>
            <person name="Cheng J.F."/>
            <person name="Detter C."/>
            <person name="Goodwin L.A."/>
            <person name="Han C.S."/>
            <person name="Hauser L.J."/>
            <person name="Land M.L."/>
            <person name="Lapidus A."/>
            <person name="Lucas S."/>
            <person name="Meincke L."/>
            <person name="Pitluck S."/>
            <person name="Tapia R."/>
            <person name="Teshima H."/>
            <person name="Woyke T."/>
            <person name="Fox B.G."/>
            <person name="Angert E.R."/>
            <person name="Currie C.R."/>
        </authorList>
    </citation>
    <scope>NUCLEOTIDE SEQUENCE [LARGE SCALE GENOMIC DNA]</scope>
    <source>
        <strain evidence="14">ATCC 49066 / DSM 5427 / NCIMB 11756 / RHM5</strain>
    </source>
</reference>
<dbReference type="PANTHER" id="PTHR30081:SF1">
    <property type="entry name" value="PROTEIN TRANSLOCASE SUBUNIT SECD"/>
    <property type="match status" value="1"/>
</dbReference>
<dbReference type="SUPFAM" id="SSF82866">
    <property type="entry name" value="Multidrug efflux transporter AcrB transmembrane domain"/>
    <property type="match status" value="2"/>
</dbReference>
<dbReference type="HAMAP" id="MF_01464_B">
    <property type="entry name" value="SecF_B"/>
    <property type="match status" value="1"/>
</dbReference>
<evidence type="ECO:0000256" key="5">
    <source>
        <dbReference type="ARBA" id="ARBA00022927"/>
    </source>
</evidence>
<feature type="transmembrane region" description="Helical" evidence="9">
    <location>
        <begin position="296"/>
        <end position="317"/>
    </location>
</feature>
<sequence length="725" mass="79250">MKAKKYTFFIIVAIIIGLLILAVFGAPHVKGAKEMRFGIDIRGGVEAIYEPVDLDRAATSDELNAARSVIETRLDNKNILDREVTIDKKNGRIIVRFPWKSDEAEFNPEKAISELGETARLTFRDSEGNILIEGKDVKSSRAVMDQQTNQYMVQLVFNAEGAKLFEEATAKLIGQQLFIFMDETYISGPMVNQKISGGEGVIEGTFTLDQAQDLAEKISSGALPFSMTATSHNTISPSLGSGALKVMVMAGITAFALICLFMLVFYRLPGFISCIALTLQLAVQILALSVPQFTLTLPGIAGIILSLGMGVDANVIINERIGEELRSGKSLPLALKSGYSRAFASVFDGNITTAIVAIILMALGSGTMLSFGYTLLVGIVLNFIAGIYTTHKLLLSLINFKAFRNIKLYHLPKERKTIPFYKKRWGLYSISIVLMVIGIASCFINGIALDTTFKGGAMLTYTYTGDLNVEDVSRLATSTLNRNVTGQITEDLGNKQQKIVLSLAGTDSLNAKDQVKLDEALDKAYAANKLELSESYMVEPYIGKETLIRSIMSLVIALALIVVYVWVRFKKIGGLSAGAMALVALGHDILVIFFTFVVLRIPLDTNFIAVALTIIGYSINDTVVIYDRIRENMALNSKNMEVLMDDSLTQTLTRSINTSVTTSISVLIMYIFAYVFGIESIKVFALPMMMGVLSGCFSSVCLAGPLWVSWKNSKKFNKGAHIKTA</sequence>
<keyword evidence="3 9" id="KW-1003">Cell membrane</keyword>
<dbReference type="AlphaFoldDB" id="F2JSC5"/>
<comment type="subunit">
    <text evidence="10">Forms a complex with SecD. Part of the essential Sec protein translocation apparatus which comprises SecA, SecYEG and auxiliary proteins SecDF. Other proteins may also be involved.</text>
</comment>
<feature type="domain" description="SecDF P1 head subdomain" evidence="12">
    <location>
        <begin position="129"/>
        <end position="224"/>
    </location>
</feature>
<evidence type="ECO:0000259" key="11">
    <source>
        <dbReference type="Pfam" id="PF02355"/>
    </source>
</evidence>
<dbReference type="Pfam" id="PF22599">
    <property type="entry name" value="SecDF_P1_head"/>
    <property type="match status" value="1"/>
</dbReference>
<dbReference type="PANTHER" id="PTHR30081">
    <property type="entry name" value="PROTEIN-EXPORT MEMBRANE PROTEIN SEC"/>
    <property type="match status" value="1"/>
</dbReference>
<evidence type="ECO:0000256" key="9">
    <source>
        <dbReference type="HAMAP-Rule" id="MF_01463"/>
    </source>
</evidence>
<keyword evidence="5 9" id="KW-0653">Protein transport</keyword>
<feature type="transmembrane region" description="Helical" evidence="9">
    <location>
        <begin position="369"/>
        <end position="388"/>
    </location>
</feature>
<feature type="transmembrane region" description="Helical" evidence="9">
    <location>
        <begin position="607"/>
        <end position="626"/>
    </location>
</feature>
<dbReference type="Gene3D" id="1.20.1640.10">
    <property type="entry name" value="Multidrug efflux transporter AcrB transmembrane domain"/>
    <property type="match status" value="2"/>
</dbReference>
<keyword evidence="2 9" id="KW-0813">Transport</keyword>
<comment type="similarity">
    <text evidence="10">Belongs to the SecD/SecF family. SecF subfamily.</text>
</comment>
<feature type="transmembrane region" description="Helical" evidence="9">
    <location>
        <begin position="579"/>
        <end position="601"/>
    </location>
</feature>
<dbReference type="GO" id="GO:0005886">
    <property type="term" value="C:plasma membrane"/>
    <property type="evidence" value="ECO:0007669"/>
    <property type="project" value="UniProtKB-SubCell"/>
</dbReference>
<evidence type="ECO:0000256" key="8">
    <source>
        <dbReference type="ARBA" id="ARBA00023136"/>
    </source>
</evidence>
<feature type="transmembrane region" description="Helical" evidence="9">
    <location>
        <begin position="271"/>
        <end position="290"/>
    </location>
</feature>
<proteinExistence type="inferred from homology"/>
<evidence type="ECO:0000256" key="10">
    <source>
        <dbReference type="HAMAP-Rule" id="MF_01464"/>
    </source>
</evidence>
<evidence type="ECO:0000313" key="13">
    <source>
        <dbReference type="EMBL" id="ADZ85163.1"/>
    </source>
</evidence>
<comment type="similarity">
    <text evidence="9">Belongs to the SecD/SecF family. SecD subfamily.</text>
</comment>
<accession>F2JSC5</accession>
<dbReference type="InterPro" id="IPR054384">
    <property type="entry name" value="SecDF_P1_head"/>
</dbReference>
<evidence type="ECO:0000256" key="4">
    <source>
        <dbReference type="ARBA" id="ARBA00022692"/>
    </source>
</evidence>
<dbReference type="KEGG" id="cle:Clole_3479"/>
<dbReference type="InterPro" id="IPR005665">
    <property type="entry name" value="SecF_bac"/>
</dbReference>
<gene>
    <name evidence="9" type="primary">secD</name>
    <name evidence="10" type="synonym">secF</name>
    <name evidence="13" type="ordered locus">Clole_3479</name>
</gene>
<dbReference type="STRING" id="642492.Clole_3479"/>
<dbReference type="EMBL" id="CP002582">
    <property type="protein sequence ID" value="ADZ85163.1"/>
    <property type="molecule type" value="Genomic_DNA"/>
</dbReference>
<evidence type="ECO:0000259" key="12">
    <source>
        <dbReference type="Pfam" id="PF22599"/>
    </source>
</evidence>
<feature type="transmembrane region" description="Helical" evidence="9">
    <location>
        <begin position="425"/>
        <end position="449"/>
    </location>
</feature>
<dbReference type="eggNOG" id="COG0341">
    <property type="taxonomic scope" value="Bacteria"/>
</dbReference>
<keyword evidence="14" id="KW-1185">Reference proteome</keyword>
<dbReference type="NCBIfam" id="TIGR00966">
    <property type="entry name" value="transloc_SecF"/>
    <property type="match status" value="1"/>
</dbReference>
<feature type="transmembrane region" description="Helical" evidence="9">
    <location>
        <begin position="547"/>
        <end position="567"/>
    </location>
</feature>
<feature type="transmembrane region" description="Helical" evidence="9">
    <location>
        <begin position="684"/>
        <end position="708"/>
    </location>
</feature>
<evidence type="ECO:0000256" key="6">
    <source>
        <dbReference type="ARBA" id="ARBA00022989"/>
    </source>
</evidence>
<comment type="subcellular location">
    <subcellularLocation>
        <location evidence="1 9">Cell membrane</location>
        <topology evidence="1 9">Multi-pass membrane protein</topology>
    </subcellularLocation>
</comment>
<dbReference type="InterPro" id="IPR055344">
    <property type="entry name" value="SecD_SecF_C_bact"/>
</dbReference>
<dbReference type="InterPro" id="IPR022813">
    <property type="entry name" value="SecD/SecF_arch_bac"/>
</dbReference>
<feature type="transmembrane region" description="Helical" evidence="9">
    <location>
        <begin position="242"/>
        <end position="264"/>
    </location>
</feature>